<proteinExistence type="predicted"/>
<comment type="caution">
    <text evidence="1">The sequence shown here is derived from an EMBL/GenBank/DDBJ whole genome shotgun (WGS) entry which is preliminary data.</text>
</comment>
<keyword evidence="2" id="KW-1185">Reference proteome</keyword>
<reference evidence="1 2" key="1">
    <citation type="submission" date="2017-11" db="EMBL/GenBank/DDBJ databases">
        <title>Genomic Encyclopedia of Archaeal and Bacterial Type Strains, Phase II (KMG-II): From Individual Species to Whole Genera.</title>
        <authorList>
            <person name="Goeker M."/>
        </authorList>
    </citation>
    <scope>NUCLEOTIDE SEQUENCE [LARGE SCALE GENOMIC DNA]</scope>
    <source>
        <strain evidence="1 2">DSM 16400</strain>
    </source>
</reference>
<dbReference type="AlphaFoldDB" id="A0A2M9D7Y0"/>
<name>A0A2M9D7Y0_9MICO</name>
<dbReference type="EMBL" id="PGFH01000001">
    <property type="protein sequence ID" value="PJJ81836.1"/>
    <property type="molecule type" value="Genomic_DNA"/>
</dbReference>
<sequence>MRWDKLFDDLESQLEREMTADDLEVDAEEERLRLGRLSIRDRIVALHGRSSAEAPLTLAVLLITGTRVTVRPVIIGRDWMSADIVDDSGRPAQCIIPFAALAGISLGAAHITPSLATAPSNGHPSLSQRLSLSYVLRDLCRRRRAVSLLLVAGEVHGTIDRVGRDHVDVAVHERGAVRRETAVSEYRLVPFTSLVLVKP</sequence>
<protein>
    <submittedName>
        <fullName evidence="1">Uncharacterized protein</fullName>
    </submittedName>
</protein>
<dbReference type="RefSeq" id="WP_100388488.1">
    <property type="nucleotide sequence ID" value="NZ_BMZU01000001.1"/>
</dbReference>
<dbReference type="Proteomes" id="UP000231742">
    <property type="component" value="Unassembled WGS sequence"/>
</dbReference>
<accession>A0A2M9D7Y0</accession>
<dbReference type="OrthoDB" id="3827359at2"/>
<evidence type="ECO:0000313" key="2">
    <source>
        <dbReference type="Proteomes" id="UP000231742"/>
    </source>
</evidence>
<gene>
    <name evidence="1" type="ORF">CLV85_1018</name>
</gene>
<evidence type="ECO:0000313" key="1">
    <source>
        <dbReference type="EMBL" id="PJJ81836.1"/>
    </source>
</evidence>
<organism evidence="1 2">
    <name type="scientific">Salinibacterium amurskyense</name>
    <dbReference type="NCBI Taxonomy" id="205941"/>
    <lineage>
        <taxon>Bacteria</taxon>
        <taxon>Bacillati</taxon>
        <taxon>Actinomycetota</taxon>
        <taxon>Actinomycetes</taxon>
        <taxon>Micrococcales</taxon>
        <taxon>Microbacteriaceae</taxon>
        <taxon>Salinibacterium</taxon>
    </lineage>
</organism>